<name>A0A919AX70_9ACTN</name>
<feature type="compositionally biased region" description="Polar residues" evidence="4">
    <location>
        <begin position="257"/>
        <end position="267"/>
    </location>
</feature>
<keyword evidence="2" id="KW-0238">DNA-binding</keyword>
<dbReference type="InterPro" id="IPR011991">
    <property type="entry name" value="ArsR-like_HTH"/>
</dbReference>
<dbReference type="PROSITE" id="PS51118">
    <property type="entry name" value="HTH_HXLR"/>
    <property type="match status" value="2"/>
</dbReference>
<feature type="domain" description="HTH hxlR-type" evidence="5">
    <location>
        <begin position="16"/>
        <end position="114"/>
    </location>
</feature>
<dbReference type="Pfam" id="PF01638">
    <property type="entry name" value="HxlR"/>
    <property type="match status" value="2"/>
</dbReference>
<dbReference type="Gene3D" id="1.10.10.10">
    <property type="entry name" value="Winged helix-like DNA-binding domain superfamily/Winged helix DNA-binding domain"/>
    <property type="match status" value="2"/>
</dbReference>
<sequence>MTMSTFTSTNTRINDLRRVEESLAMIAPRWSVRILHTLDQDTPLRFTEVKQCLPQMQDPSLSQRLAALADHGLVDRTASGRRPVYYELTERGRDLAPVHDALTAWATACLEHTGHATEAEHAEDALKLISPRHATAVLWALQQNGPMRSGELSREVTPGMSPMVMTSRLRHLGADGLVERVTDSHRSPYRLTPAAHALGPVYTALSAWAAGRPATSAHHPVWAPAHTSQQRSSAPALWKREQRQEQRTVAAAATATSPGTPAFSNATPMPPRTTPAINAQRVAPAWRKVDLFSHGTRTLLTNQALVASGRSR</sequence>
<dbReference type="CDD" id="cd00090">
    <property type="entry name" value="HTH_ARSR"/>
    <property type="match status" value="1"/>
</dbReference>
<dbReference type="RefSeq" id="WP_190127707.1">
    <property type="nucleotide sequence ID" value="NZ_BNBD01000001.1"/>
</dbReference>
<feature type="domain" description="HTH hxlR-type" evidence="5">
    <location>
        <begin position="119"/>
        <end position="217"/>
    </location>
</feature>
<evidence type="ECO:0000256" key="1">
    <source>
        <dbReference type="ARBA" id="ARBA00023015"/>
    </source>
</evidence>
<evidence type="ECO:0000313" key="7">
    <source>
        <dbReference type="Proteomes" id="UP000638313"/>
    </source>
</evidence>
<accession>A0A919AX70</accession>
<dbReference type="InterPro" id="IPR036388">
    <property type="entry name" value="WH-like_DNA-bd_sf"/>
</dbReference>
<reference evidence="6" key="2">
    <citation type="submission" date="2020-09" db="EMBL/GenBank/DDBJ databases">
        <authorList>
            <person name="Sun Q."/>
            <person name="Ohkuma M."/>
        </authorList>
    </citation>
    <scope>NUCLEOTIDE SEQUENCE</scope>
    <source>
        <strain evidence="6">JCM 4059</strain>
    </source>
</reference>
<dbReference type="EMBL" id="BNBD01000001">
    <property type="protein sequence ID" value="GHF27426.1"/>
    <property type="molecule type" value="Genomic_DNA"/>
</dbReference>
<comment type="caution">
    <text evidence="6">The sequence shown here is derived from an EMBL/GenBank/DDBJ whole genome shotgun (WGS) entry which is preliminary data.</text>
</comment>
<evidence type="ECO:0000256" key="2">
    <source>
        <dbReference type="ARBA" id="ARBA00023125"/>
    </source>
</evidence>
<evidence type="ECO:0000256" key="3">
    <source>
        <dbReference type="ARBA" id="ARBA00023163"/>
    </source>
</evidence>
<dbReference type="InterPro" id="IPR036390">
    <property type="entry name" value="WH_DNA-bd_sf"/>
</dbReference>
<protein>
    <submittedName>
        <fullName evidence="6">MarR family transcriptional regulator</fullName>
    </submittedName>
</protein>
<evidence type="ECO:0000313" key="6">
    <source>
        <dbReference type="EMBL" id="GHF27426.1"/>
    </source>
</evidence>
<dbReference type="SUPFAM" id="SSF46785">
    <property type="entry name" value="Winged helix' DNA-binding domain"/>
    <property type="match status" value="2"/>
</dbReference>
<feature type="compositionally biased region" description="Low complexity" evidence="4">
    <location>
        <begin position="247"/>
        <end position="256"/>
    </location>
</feature>
<organism evidence="6 7">
    <name type="scientific">Streptomyces mashuensis</name>
    <dbReference type="NCBI Taxonomy" id="33904"/>
    <lineage>
        <taxon>Bacteria</taxon>
        <taxon>Bacillati</taxon>
        <taxon>Actinomycetota</taxon>
        <taxon>Actinomycetes</taxon>
        <taxon>Kitasatosporales</taxon>
        <taxon>Streptomycetaceae</taxon>
        <taxon>Streptomyces</taxon>
    </lineage>
</organism>
<keyword evidence="7" id="KW-1185">Reference proteome</keyword>
<evidence type="ECO:0000256" key="4">
    <source>
        <dbReference type="SAM" id="MobiDB-lite"/>
    </source>
</evidence>
<dbReference type="AlphaFoldDB" id="A0A919AX70"/>
<keyword evidence="1" id="KW-0805">Transcription regulation</keyword>
<keyword evidence="3" id="KW-0804">Transcription</keyword>
<evidence type="ECO:0000259" key="5">
    <source>
        <dbReference type="PROSITE" id="PS51118"/>
    </source>
</evidence>
<dbReference type="Proteomes" id="UP000638313">
    <property type="component" value="Unassembled WGS sequence"/>
</dbReference>
<dbReference type="GO" id="GO:0003677">
    <property type="term" value="F:DNA binding"/>
    <property type="evidence" value="ECO:0007669"/>
    <property type="project" value="UniProtKB-KW"/>
</dbReference>
<dbReference type="PANTHER" id="PTHR33204">
    <property type="entry name" value="TRANSCRIPTIONAL REGULATOR, MARR FAMILY"/>
    <property type="match status" value="1"/>
</dbReference>
<feature type="region of interest" description="Disordered" evidence="4">
    <location>
        <begin position="223"/>
        <end position="270"/>
    </location>
</feature>
<dbReference type="InterPro" id="IPR002577">
    <property type="entry name" value="HTH_HxlR"/>
</dbReference>
<proteinExistence type="predicted"/>
<dbReference type="PANTHER" id="PTHR33204:SF37">
    <property type="entry name" value="HTH-TYPE TRANSCRIPTIONAL REGULATOR YODB"/>
    <property type="match status" value="1"/>
</dbReference>
<gene>
    <name evidence="6" type="ORF">GCM10010218_05480</name>
</gene>
<reference evidence="6" key="1">
    <citation type="journal article" date="2014" name="Int. J. Syst. Evol. Microbiol.">
        <title>Complete genome sequence of Corynebacterium casei LMG S-19264T (=DSM 44701T), isolated from a smear-ripened cheese.</title>
        <authorList>
            <consortium name="US DOE Joint Genome Institute (JGI-PGF)"/>
            <person name="Walter F."/>
            <person name="Albersmeier A."/>
            <person name="Kalinowski J."/>
            <person name="Ruckert C."/>
        </authorList>
    </citation>
    <scope>NUCLEOTIDE SEQUENCE</scope>
    <source>
        <strain evidence="6">JCM 4059</strain>
    </source>
</reference>